<reference evidence="2" key="2">
    <citation type="submission" date="2020-11" db="EMBL/GenBank/DDBJ databases">
        <authorList>
            <person name="McCartney M.A."/>
            <person name="Auch B."/>
            <person name="Kono T."/>
            <person name="Mallez S."/>
            <person name="Becker A."/>
            <person name="Gohl D.M."/>
            <person name="Silverstein K.A.T."/>
            <person name="Koren S."/>
            <person name="Bechman K.B."/>
            <person name="Herman A."/>
            <person name="Abrahante J.E."/>
            <person name="Garbe J."/>
        </authorList>
    </citation>
    <scope>NUCLEOTIDE SEQUENCE</scope>
    <source>
        <strain evidence="2">Duluth1</strain>
        <tissue evidence="2">Whole animal</tissue>
    </source>
</reference>
<dbReference type="AlphaFoldDB" id="A0A9D4HJL0"/>
<dbReference type="EMBL" id="JAIWYP010000013">
    <property type="protein sequence ID" value="KAH3719929.1"/>
    <property type="molecule type" value="Genomic_DNA"/>
</dbReference>
<gene>
    <name evidence="2" type="ORF">DPMN_062814</name>
</gene>
<dbReference type="Proteomes" id="UP000828390">
    <property type="component" value="Unassembled WGS sequence"/>
</dbReference>
<sequence length="141" mass="15548">MLEETLKDEDGPKKLLVQNIPEGERYGGIIFDEMSIQTDIQIDKHGDIVEISGFTDYGNEGDSCYALKQGSNEKKISNSSLSPSFTNHSSTSHHSESNHPDSKPASPGLSSWELDYEGDGNNLHSDDDDDVDNNDDNKTNE</sequence>
<evidence type="ECO:0000256" key="1">
    <source>
        <dbReference type="SAM" id="MobiDB-lite"/>
    </source>
</evidence>
<organism evidence="2 3">
    <name type="scientific">Dreissena polymorpha</name>
    <name type="common">Zebra mussel</name>
    <name type="synonym">Mytilus polymorpha</name>
    <dbReference type="NCBI Taxonomy" id="45954"/>
    <lineage>
        <taxon>Eukaryota</taxon>
        <taxon>Metazoa</taxon>
        <taxon>Spiralia</taxon>
        <taxon>Lophotrochozoa</taxon>
        <taxon>Mollusca</taxon>
        <taxon>Bivalvia</taxon>
        <taxon>Autobranchia</taxon>
        <taxon>Heteroconchia</taxon>
        <taxon>Euheterodonta</taxon>
        <taxon>Imparidentia</taxon>
        <taxon>Neoheterodontei</taxon>
        <taxon>Myida</taxon>
        <taxon>Dreissenoidea</taxon>
        <taxon>Dreissenidae</taxon>
        <taxon>Dreissena</taxon>
    </lineage>
</organism>
<feature type="compositionally biased region" description="Basic and acidic residues" evidence="1">
    <location>
        <begin position="93"/>
        <end position="102"/>
    </location>
</feature>
<evidence type="ECO:0000313" key="2">
    <source>
        <dbReference type="EMBL" id="KAH3719929.1"/>
    </source>
</evidence>
<feature type="region of interest" description="Disordered" evidence="1">
    <location>
        <begin position="71"/>
        <end position="141"/>
    </location>
</feature>
<name>A0A9D4HJL0_DREPO</name>
<keyword evidence="3" id="KW-1185">Reference proteome</keyword>
<feature type="compositionally biased region" description="Low complexity" evidence="1">
    <location>
        <begin position="77"/>
        <end position="92"/>
    </location>
</feature>
<evidence type="ECO:0000313" key="3">
    <source>
        <dbReference type="Proteomes" id="UP000828390"/>
    </source>
</evidence>
<protein>
    <submittedName>
        <fullName evidence="2">Uncharacterized protein</fullName>
    </submittedName>
</protein>
<comment type="caution">
    <text evidence="2">The sequence shown here is derived from an EMBL/GenBank/DDBJ whole genome shotgun (WGS) entry which is preliminary data.</text>
</comment>
<proteinExistence type="predicted"/>
<accession>A0A9D4HJL0</accession>
<reference evidence="2" key="1">
    <citation type="journal article" date="2019" name="bioRxiv">
        <title>The Genome of the Zebra Mussel, Dreissena polymorpha: A Resource for Invasive Species Research.</title>
        <authorList>
            <person name="McCartney M.A."/>
            <person name="Auch B."/>
            <person name="Kono T."/>
            <person name="Mallez S."/>
            <person name="Zhang Y."/>
            <person name="Obille A."/>
            <person name="Becker A."/>
            <person name="Abrahante J.E."/>
            <person name="Garbe J."/>
            <person name="Badalamenti J.P."/>
            <person name="Herman A."/>
            <person name="Mangelson H."/>
            <person name="Liachko I."/>
            <person name="Sullivan S."/>
            <person name="Sone E.D."/>
            <person name="Koren S."/>
            <person name="Silverstein K.A.T."/>
            <person name="Beckman K.B."/>
            <person name="Gohl D.M."/>
        </authorList>
    </citation>
    <scope>NUCLEOTIDE SEQUENCE</scope>
    <source>
        <strain evidence="2">Duluth1</strain>
        <tissue evidence="2">Whole animal</tissue>
    </source>
</reference>